<dbReference type="Gene3D" id="2.40.50.40">
    <property type="match status" value="1"/>
</dbReference>
<dbReference type="VEuPathDB" id="FungiDB:SeMB42_g04246"/>
<dbReference type="InterPro" id="IPR023779">
    <property type="entry name" value="Chromodomain_CS"/>
</dbReference>
<comment type="subcellular location">
    <subcellularLocation>
        <location evidence="1">Nucleus</location>
    </subcellularLocation>
</comment>
<comment type="caution">
    <text evidence="4">The sequence shown here is derived from an EMBL/GenBank/DDBJ whole genome shotgun (WGS) entry which is preliminary data.</text>
</comment>
<feature type="non-terminal residue" evidence="4">
    <location>
        <position position="1"/>
    </location>
</feature>
<dbReference type="InterPro" id="IPR000953">
    <property type="entry name" value="Chromo/chromo_shadow_dom"/>
</dbReference>
<evidence type="ECO:0000256" key="1">
    <source>
        <dbReference type="ARBA" id="ARBA00004123"/>
    </source>
</evidence>
<dbReference type="SUPFAM" id="SSF54160">
    <property type="entry name" value="Chromo domain-like"/>
    <property type="match status" value="1"/>
</dbReference>
<sequence length="212" mass="25387">RGPGQRVERTLKLWPILMQLIDVQFVQMPYPKSNESKQRNNNRDELLFNFGRELCPGCDIHVVTRTDRPTKKLDYKWIGPYLIKRKRNNVAYEIELPHNVRIHNVFHISLLKPYIRPKDPTRQLPKPLPLRIKEDERFIIENILDVRRRRKGWKYLIKWEGYGEEDNTWESRRTVDDEPMLEEWHKRHPKKSSPYKDLIIVDSIAGTGGNGR</sequence>
<dbReference type="PANTHER" id="PTHR22812">
    <property type="entry name" value="CHROMOBOX PROTEIN"/>
    <property type="match status" value="1"/>
</dbReference>
<dbReference type="InterPro" id="IPR051219">
    <property type="entry name" value="Heterochromatin_chromo-domain"/>
</dbReference>
<reference evidence="4 5" key="1">
    <citation type="journal article" date="2019" name="Sci. Rep.">
        <title>Comparative genomics of chytrid fungi reveal insights into the obligate biotrophic and pathogenic lifestyle of Synchytrium endobioticum.</title>
        <authorList>
            <person name="van de Vossenberg B.T.L.H."/>
            <person name="Warris S."/>
            <person name="Nguyen H.D.T."/>
            <person name="van Gent-Pelzer M.P.E."/>
            <person name="Joly D.L."/>
            <person name="van de Geest H.C."/>
            <person name="Bonants P.J.M."/>
            <person name="Smith D.S."/>
            <person name="Levesque C.A."/>
            <person name="van der Lee T.A.J."/>
        </authorList>
    </citation>
    <scope>NUCLEOTIDE SEQUENCE [LARGE SCALE GENOMIC DNA]</scope>
    <source>
        <strain evidence="4 5">LEV6574</strain>
    </source>
</reference>
<dbReference type="CDD" id="cd00024">
    <property type="entry name" value="CD_CSD"/>
    <property type="match status" value="1"/>
</dbReference>
<feature type="domain" description="Chromo" evidence="3">
    <location>
        <begin position="138"/>
        <end position="196"/>
    </location>
</feature>
<dbReference type="EMBL" id="QEAM01000876">
    <property type="protein sequence ID" value="TPX33665.1"/>
    <property type="molecule type" value="Genomic_DNA"/>
</dbReference>
<dbReference type="Proteomes" id="UP000320475">
    <property type="component" value="Unassembled WGS sequence"/>
</dbReference>
<organism evidence="4 5">
    <name type="scientific">Synchytrium endobioticum</name>
    <dbReference type="NCBI Taxonomy" id="286115"/>
    <lineage>
        <taxon>Eukaryota</taxon>
        <taxon>Fungi</taxon>
        <taxon>Fungi incertae sedis</taxon>
        <taxon>Chytridiomycota</taxon>
        <taxon>Chytridiomycota incertae sedis</taxon>
        <taxon>Chytridiomycetes</taxon>
        <taxon>Synchytriales</taxon>
        <taxon>Synchytriaceae</taxon>
        <taxon>Synchytrium</taxon>
    </lineage>
</organism>
<protein>
    <recommendedName>
        <fullName evidence="3">Chromo domain-containing protein</fullName>
    </recommendedName>
</protein>
<dbReference type="PROSITE" id="PS00598">
    <property type="entry name" value="CHROMO_1"/>
    <property type="match status" value="1"/>
</dbReference>
<dbReference type="SMART" id="SM00298">
    <property type="entry name" value="CHROMO"/>
    <property type="match status" value="1"/>
</dbReference>
<dbReference type="OrthoDB" id="1939135at2759"/>
<dbReference type="AlphaFoldDB" id="A0A507C843"/>
<dbReference type="PROSITE" id="PS50013">
    <property type="entry name" value="CHROMO_2"/>
    <property type="match status" value="1"/>
</dbReference>
<evidence type="ECO:0000256" key="2">
    <source>
        <dbReference type="ARBA" id="ARBA00023242"/>
    </source>
</evidence>
<evidence type="ECO:0000259" key="3">
    <source>
        <dbReference type="PROSITE" id="PS50013"/>
    </source>
</evidence>
<dbReference type="GO" id="GO:0005634">
    <property type="term" value="C:nucleus"/>
    <property type="evidence" value="ECO:0007669"/>
    <property type="project" value="UniProtKB-SubCell"/>
</dbReference>
<dbReference type="InterPro" id="IPR016197">
    <property type="entry name" value="Chromo-like_dom_sf"/>
</dbReference>
<proteinExistence type="predicted"/>
<gene>
    <name evidence="4" type="ORF">SeLEV6574_g08355</name>
</gene>
<name>A0A507C843_9FUNG</name>
<dbReference type="InterPro" id="IPR056924">
    <property type="entry name" value="SH3_Tf2-1"/>
</dbReference>
<dbReference type="InterPro" id="IPR023780">
    <property type="entry name" value="Chromo_domain"/>
</dbReference>
<dbReference type="Pfam" id="PF00385">
    <property type="entry name" value="Chromo"/>
    <property type="match status" value="1"/>
</dbReference>
<evidence type="ECO:0000313" key="4">
    <source>
        <dbReference type="EMBL" id="TPX33665.1"/>
    </source>
</evidence>
<keyword evidence="2" id="KW-0539">Nucleus</keyword>
<evidence type="ECO:0000313" key="5">
    <source>
        <dbReference type="Proteomes" id="UP000320475"/>
    </source>
</evidence>
<dbReference type="Pfam" id="PF24626">
    <property type="entry name" value="SH3_Tf2-1"/>
    <property type="match status" value="1"/>
</dbReference>
<accession>A0A507C843</accession>